<dbReference type="STRING" id="58919.A0A316ZBM1"/>
<dbReference type="SUPFAM" id="SSF81301">
    <property type="entry name" value="Nucleotidyltransferase"/>
    <property type="match status" value="1"/>
</dbReference>
<dbReference type="SUPFAM" id="SSF81631">
    <property type="entry name" value="PAP/OAS1 substrate-binding domain"/>
    <property type="match status" value="1"/>
</dbReference>
<feature type="compositionally biased region" description="Low complexity" evidence="1">
    <location>
        <begin position="1"/>
        <end position="23"/>
    </location>
</feature>
<dbReference type="EMBL" id="KZ819291">
    <property type="protein sequence ID" value="PWN98428.1"/>
    <property type="molecule type" value="Genomic_DNA"/>
</dbReference>
<sequence length="887" mass="94185">MASTPVRAAAAGAASSSSSSSPRKAPRRARERARHNAAAGSSSSASAEAAAGEDQGEKLPRGPRQRNGAPKQAGASSPPAGARQTTPLAPLPVVEMPGASTGQTGKPATASSSAGPPESAPAKPCRDPRTLLGVPGAAKNGSASEPRVIAKRPLRSGPASTQIAHVEARLRAFAFNEEQNRAQQVFGTGAGQGIAIPDAPRSMKSPAPRSAGVAIGGGVGVAVPGPSNAGGREASPSATPSAGLYIPTKPHEHPAQPRPPGIPRNPPYAEGTLPIPTASRQEEAQLKAAMAPLIKGAPTRARREQANEIIAQDLADATTLLRKLEGAEAAAIAKAEKASGSKPLSDWREAVGRQARDIWDSTRASKADINARRGLMTRVQGAISRRWGAHGLIVAPFGSSITGMYGADSDLDLVLLDPMRPLGVGTPERFVLPSRARNLRLRGNMPDYYDVRVVGHALSAGGFVDVQPVVFAAVPIVKFRDPQTGLQLDLNINDRFGQANSDLLRTYAELRPSLFRPFVSAIKTWAKRRQINDPSGALGSATLSSYSYTLLAIQYLQSTGDLPNLQSPELLKALEVPQERLWKAGKITHRRATAAERERARQLGHARPGDRRVTQPGKIYDVTFARLQKPHAAAPFRAEPKDEHSQNVALGAAIVGFFTWLDQLPRCAVSIAAGKIRPRAPERKSKMASAENGSEAEDAESQEVEAQKAEAQEADEVLPNVENAVPDDEAVNAAEQEDLALPARDGDVTMTLDNFEEPDSWRQNQLVIQDPFILDRNCAGGMKAESACDRLYAEVRRARAQMTAAAEAAEPAGAAPVSDVPGPVRRLLGELCADVRLDLAHDFIAGLQQAELALQQNKMPKIPACPRELVELLEQQQRETTPLQHEA</sequence>
<name>A0A316ZBM1_9BASI</name>
<organism evidence="3 4">
    <name type="scientific">Tilletiopsis washingtonensis</name>
    <dbReference type="NCBI Taxonomy" id="58919"/>
    <lineage>
        <taxon>Eukaryota</taxon>
        <taxon>Fungi</taxon>
        <taxon>Dikarya</taxon>
        <taxon>Basidiomycota</taxon>
        <taxon>Ustilaginomycotina</taxon>
        <taxon>Exobasidiomycetes</taxon>
        <taxon>Entylomatales</taxon>
        <taxon>Entylomatales incertae sedis</taxon>
        <taxon>Tilletiopsis</taxon>
    </lineage>
</organism>
<evidence type="ECO:0000313" key="3">
    <source>
        <dbReference type="EMBL" id="PWN98428.1"/>
    </source>
</evidence>
<dbReference type="OrthoDB" id="2274644at2759"/>
<feature type="domain" description="Poly(A) RNA polymerase mitochondrial-like central palm" evidence="2">
    <location>
        <begin position="353"/>
        <end position="508"/>
    </location>
</feature>
<evidence type="ECO:0000256" key="1">
    <source>
        <dbReference type="SAM" id="MobiDB-lite"/>
    </source>
</evidence>
<feature type="region of interest" description="Disordered" evidence="1">
    <location>
        <begin position="1"/>
        <end position="161"/>
    </location>
</feature>
<feature type="compositionally biased region" description="Basic and acidic residues" evidence="1">
    <location>
        <begin position="593"/>
        <end position="613"/>
    </location>
</feature>
<dbReference type="PANTHER" id="PTHR12271:SF40">
    <property type="entry name" value="POLY(A) RNA POLYMERASE GLD2"/>
    <property type="match status" value="1"/>
</dbReference>
<feature type="region of interest" description="Disordered" evidence="1">
    <location>
        <begin position="679"/>
        <end position="719"/>
    </location>
</feature>
<dbReference type="Pfam" id="PF22600">
    <property type="entry name" value="MTPAP-like_central"/>
    <property type="match status" value="1"/>
</dbReference>
<feature type="compositionally biased region" description="Acidic residues" evidence="1">
    <location>
        <begin position="694"/>
        <end position="703"/>
    </location>
</feature>
<dbReference type="GeneID" id="37272263"/>
<dbReference type="RefSeq" id="XP_025598707.1">
    <property type="nucleotide sequence ID" value="XM_025744719.1"/>
</dbReference>
<gene>
    <name evidence="3" type="ORF">FA09DRAFT_345840</name>
</gene>
<dbReference type="GO" id="GO:0010605">
    <property type="term" value="P:negative regulation of macromolecule metabolic process"/>
    <property type="evidence" value="ECO:0007669"/>
    <property type="project" value="UniProtKB-ARBA"/>
</dbReference>
<dbReference type="Gene3D" id="1.10.1410.10">
    <property type="match status" value="1"/>
</dbReference>
<feature type="compositionally biased region" description="Low complexity" evidence="1">
    <location>
        <begin position="104"/>
        <end position="123"/>
    </location>
</feature>
<dbReference type="GO" id="GO:0031123">
    <property type="term" value="P:RNA 3'-end processing"/>
    <property type="evidence" value="ECO:0007669"/>
    <property type="project" value="TreeGrafter"/>
</dbReference>
<feature type="compositionally biased region" description="Low complexity" evidence="1">
    <location>
        <begin position="36"/>
        <end position="53"/>
    </location>
</feature>
<feature type="compositionally biased region" description="Basic residues" evidence="1">
    <location>
        <begin position="24"/>
        <end position="35"/>
    </location>
</feature>
<proteinExistence type="predicted"/>
<dbReference type="GO" id="GO:0016779">
    <property type="term" value="F:nucleotidyltransferase activity"/>
    <property type="evidence" value="ECO:0007669"/>
    <property type="project" value="UniProtKB-ARBA"/>
</dbReference>
<evidence type="ECO:0000259" key="2">
    <source>
        <dbReference type="Pfam" id="PF22600"/>
    </source>
</evidence>
<feature type="compositionally biased region" description="Pro residues" evidence="1">
    <location>
        <begin position="256"/>
        <end position="266"/>
    </location>
</feature>
<keyword evidence="4" id="KW-1185">Reference proteome</keyword>
<dbReference type="InterPro" id="IPR054708">
    <property type="entry name" value="MTPAP-like_central"/>
</dbReference>
<dbReference type="Gene3D" id="3.30.460.10">
    <property type="entry name" value="Beta Polymerase, domain 2"/>
    <property type="match status" value="1"/>
</dbReference>
<reference evidence="3 4" key="1">
    <citation type="journal article" date="2018" name="Mol. Biol. Evol.">
        <title>Broad Genomic Sampling Reveals a Smut Pathogenic Ancestry of the Fungal Clade Ustilaginomycotina.</title>
        <authorList>
            <person name="Kijpornyongpan T."/>
            <person name="Mondo S.J."/>
            <person name="Barry K."/>
            <person name="Sandor L."/>
            <person name="Lee J."/>
            <person name="Lipzen A."/>
            <person name="Pangilinan J."/>
            <person name="LaButti K."/>
            <person name="Hainaut M."/>
            <person name="Henrissat B."/>
            <person name="Grigoriev I.V."/>
            <person name="Spatafora J.W."/>
            <person name="Aime M.C."/>
        </authorList>
    </citation>
    <scope>NUCLEOTIDE SEQUENCE [LARGE SCALE GENOMIC DNA]</scope>
    <source>
        <strain evidence="3 4">MCA 4186</strain>
    </source>
</reference>
<protein>
    <recommendedName>
        <fullName evidence="2">Poly(A) RNA polymerase mitochondrial-like central palm domain-containing protein</fullName>
    </recommendedName>
</protein>
<dbReference type="CDD" id="cd05402">
    <property type="entry name" value="NT_PAP_TUTase"/>
    <property type="match status" value="1"/>
</dbReference>
<dbReference type="InterPro" id="IPR043519">
    <property type="entry name" value="NT_sf"/>
</dbReference>
<evidence type="ECO:0000313" key="4">
    <source>
        <dbReference type="Proteomes" id="UP000245946"/>
    </source>
</evidence>
<dbReference type="PANTHER" id="PTHR12271">
    <property type="entry name" value="POLY A POLYMERASE CID PAP -RELATED"/>
    <property type="match status" value="1"/>
</dbReference>
<feature type="region of interest" description="Disordered" evidence="1">
    <location>
        <begin position="593"/>
        <end position="614"/>
    </location>
</feature>
<dbReference type="Proteomes" id="UP000245946">
    <property type="component" value="Unassembled WGS sequence"/>
</dbReference>
<accession>A0A316ZBM1</accession>
<feature type="region of interest" description="Disordered" evidence="1">
    <location>
        <begin position="224"/>
        <end position="271"/>
    </location>
</feature>
<dbReference type="AlphaFoldDB" id="A0A316ZBM1"/>